<dbReference type="GO" id="GO:0008270">
    <property type="term" value="F:zinc ion binding"/>
    <property type="evidence" value="ECO:0007669"/>
    <property type="project" value="UniProtKB-KW"/>
</dbReference>
<dbReference type="OrthoDB" id="9049620at2759"/>
<dbReference type="PROSITE" id="PS50089">
    <property type="entry name" value="ZF_RING_2"/>
    <property type="match status" value="1"/>
</dbReference>
<evidence type="ECO:0000256" key="3">
    <source>
        <dbReference type="ARBA" id="ARBA00022833"/>
    </source>
</evidence>
<evidence type="ECO:0000256" key="2">
    <source>
        <dbReference type="ARBA" id="ARBA00022771"/>
    </source>
</evidence>
<dbReference type="PROSITE" id="PS00518">
    <property type="entry name" value="ZF_RING_1"/>
    <property type="match status" value="1"/>
</dbReference>
<dbReference type="InterPro" id="IPR001841">
    <property type="entry name" value="Znf_RING"/>
</dbReference>
<evidence type="ECO:0008006" key="10">
    <source>
        <dbReference type="Google" id="ProtNLM"/>
    </source>
</evidence>
<keyword evidence="5" id="KW-0175">Coiled coil</keyword>
<dbReference type="AlphaFoldDB" id="A0A8C5QXY6"/>
<keyword evidence="9" id="KW-1185">Reference proteome</keyword>
<evidence type="ECO:0000313" key="8">
    <source>
        <dbReference type="Ensembl" id="ENSLLEP00000044265.1"/>
    </source>
</evidence>
<dbReference type="Gene3D" id="4.10.830.40">
    <property type="match status" value="1"/>
</dbReference>
<dbReference type="Ensembl" id="ENSLLET00000046043.1">
    <property type="protein sequence ID" value="ENSLLEP00000044265.1"/>
    <property type="gene ID" value="ENSLLEG00000028129.1"/>
</dbReference>
<dbReference type="SUPFAM" id="SSF57845">
    <property type="entry name" value="B-box zinc-binding domain"/>
    <property type="match status" value="1"/>
</dbReference>
<evidence type="ECO:0000256" key="5">
    <source>
        <dbReference type="SAM" id="Coils"/>
    </source>
</evidence>
<evidence type="ECO:0000259" key="6">
    <source>
        <dbReference type="PROSITE" id="PS50089"/>
    </source>
</evidence>
<dbReference type="GeneTree" id="ENSGT01030000234583"/>
<dbReference type="InterPro" id="IPR027370">
    <property type="entry name" value="Znf-RING_euk"/>
</dbReference>
<keyword evidence="2 4" id="KW-0863">Zinc-finger</keyword>
<keyword evidence="1" id="KW-0479">Metal-binding</keyword>
<protein>
    <recommendedName>
        <fullName evidence="10">E3 ubiquitin/ISG15 ligase TRIM25-like</fullName>
    </recommendedName>
</protein>
<sequence length="372" mass="42318">MSNAKDLLAEDLLCPICLCTYTEPVSLSCGHSFCKKCINQVLAHQQKGKHYSCPVCQVEYKQLPELMKNFPLCSIVESFNSLEIKKPVEGSISCNYCLDDQSVAVKTCITCEVSLCQQHLDRHTNRSHVMVEPTLSMADRKCPVHDKLIEFYCETDRSTVCVTCYIAGSHKGHSILTLKEAHSKHNGVLTQAISALQDSEVGLHRDRDELQKALRKVKENSEKLSAPLKDLKANIISQVQDQWQNILDAILCSEHQVTSTIENLTKQMKEKQTEAMRTIQELEMLKYQSDDLLFVKRFQTVQDQIKKQNLKVDTLQVLDVKIDQSTVQAIEYRTVCYISEINQILQQVQSSVTTQTRNVVRSVDDKTKMYLA</sequence>
<dbReference type="PANTHER" id="PTHR25465">
    <property type="entry name" value="B-BOX DOMAIN CONTAINING"/>
    <property type="match status" value="1"/>
</dbReference>
<evidence type="ECO:0000256" key="4">
    <source>
        <dbReference type="PROSITE-ProRule" id="PRU00024"/>
    </source>
</evidence>
<dbReference type="Pfam" id="PF13445">
    <property type="entry name" value="zf-RING_UBOX"/>
    <property type="match status" value="1"/>
</dbReference>
<dbReference type="PROSITE" id="PS50119">
    <property type="entry name" value="ZF_BBOX"/>
    <property type="match status" value="1"/>
</dbReference>
<accession>A0A8C5QXY6</accession>
<organism evidence="8 9">
    <name type="scientific">Leptobrachium leishanense</name>
    <name type="common">Leishan spiny toad</name>
    <dbReference type="NCBI Taxonomy" id="445787"/>
    <lineage>
        <taxon>Eukaryota</taxon>
        <taxon>Metazoa</taxon>
        <taxon>Chordata</taxon>
        <taxon>Craniata</taxon>
        <taxon>Vertebrata</taxon>
        <taxon>Euteleostomi</taxon>
        <taxon>Amphibia</taxon>
        <taxon>Batrachia</taxon>
        <taxon>Anura</taxon>
        <taxon>Pelobatoidea</taxon>
        <taxon>Megophryidae</taxon>
        <taxon>Leptobrachium</taxon>
    </lineage>
</organism>
<dbReference type="PANTHER" id="PTHR25465:SF77">
    <property type="entry name" value="E3 UBIQUITIN_ISG15 LIGASE TRIM25"/>
    <property type="match status" value="1"/>
</dbReference>
<keyword evidence="3" id="KW-0862">Zinc</keyword>
<name>A0A8C5QXY6_9ANUR</name>
<dbReference type="Pfam" id="PF00643">
    <property type="entry name" value="zf-B_box"/>
    <property type="match status" value="1"/>
</dbReference>
<feature type="domain" description="RING-type" evidence="6">
    <location>
        <begin position="14"/>
        <end position="57"/>
    </location>
</feature>
<proteinExistence type="predicted"/>
<reference evidence="8" key="1">
    <citation type="submission" date="2025-08" db="UniProtKB">
        <authorList>
            <consortium name="Ensembl"/>
        </authorList>
    </citation>
    <scope>IDENTIFICATION</scope>
</reference>
<evidence type="ECO:0000259" key="7">
    <source>
        <dbReference type="PROSITE" id="PS50119"/>
    </source>
</evidence>
<evidence type="ECO:0000313" key="9">
    <source>
        <dbReference type="Proteomes" id="UP000694569"/>
    </source>
</evidence>
<feature type="coiled-coil region" evidence="5">
    <location>
        <begin position="254"/>
        <end position="281"/>
    </location>
</feature>
<dbReference type="CDD" id="cd19769">
    <property type="entry name" value="Bbox2_TRIM16-like"/>
    <property type="match status" value="1"/>
</dbReference>
<dbReference type="Proteomes" id="UP000694569">
    <property type="component" value="Unplaced"/>
</dbReference>
<dbReference type="InterPro" id="IPR051051">
    <property type="entry name" value="E3_ubiq-ligase_TRIM/RNF"/>
</dbReference>
<dbReference type="Gene3D" id="3.30.160.60">
    <property type="entry name" value="Classic Zinc Finger"/>
    <property type="match status" value="1"/>
</dbReference>
<evidence type="ECO:0000256" key="1">
    <source>
        <dbReference type="ARBA" id="ARBA00022723"/>
    </source>
</evidence>
<dbReference type="InterPro" id="IPR013083">
    <property type="entry name" value="Znf_RING/FYVE/PHD"/>
</dbReference>
<dbReference type="SMART" id="SM00336">
    <property type="entry name" value="BBOX"/>
    <property type="match status" value="2"/>
</dbReference>
<reference evidence="8" key="2">
    <citation type="submission" date="2025-09" db="UniProtKB">
        <authorList>
            <consortium name="Ensembl"/>
        </authorList>
    </citation>
    <scope>IDENTIFICATION</scope>
</reference>
<dbReference type="Gene3D" id="3.30.40.10">
    <property type="entry name" value="Zinc/RING finger domain, C3HC4 (zinc finger)"/>
    <property type="match status" value="1"/>
</dbReference>
<dbReference type="SMART" id="SM00184">
    <property type="entry name" value="RING"/>
    <property type="match status" value="1"/>
</dbReference>
<dbReference type="InterPro" id="IPR000315">
    <property type="entry name" value="Znf_B-box"/>
</dbReference>
<feature type="domain" description="B box-type" evidence="7">
    <location>
        <begin position="137"/>
        <end position="178"/>
    </location>
</feature>
<dbReference type="SUPFAM" id="SSF57850">
    <property type="entry name" value="RING/U-box"/>
    <property type="match status" value="1"/>
</dbReference>
<dbReference type="InterPro" id="IPR017907">
    <property type="entry name" value="Znf_RING_CS"/>
</dbReference>